<accession>A0AA86S832</accession>
<reference evidence="1" key="1">
    <citation type="submission" date="2023-10" db="EMBL/GenBank/DDBJ databases">
        <authorList>
            <person name="Domelevo Entfellner J.-B."/>
        </authorList>
    </citation>
    <scope>NUCLEOTIDE SEQUENCE</scope>
</reference>
<gene>
    <name evidence="1" type="ORF">AYBTSS11_LOCUS12480</name>
</gene>
<organism evidence="1 2">
    <name type="scientific">Sphenostylis stenocarpa</name>
    <dbReference type="NCBI Taxonomy" id="92480"/>
    <lineage>
        <taxon>Eukaryota</taxon>
        <taxon>Viridiplantae</taxon>
        <taxon>Streptophyta</taxon>
        <taxon>Embryophyta</taxon>
        <taxon>Tracheophyta</taxon>
        <taxon>Spermatophyta</taxon>
        <taxon>Magnoliopsida</taxon>
        <taxon>eudicotyledons</taxon>
        <taxon>Gunneridae</taxon>
        <taxon>Pentapetalae</taxon>
        <taxon>rosids</taxon>
        <taxon>fabids</taxon>
        <taxon>Fabales</taxon>
        <taxon>Fabaceae</taxon>
        <taxon>Papilionoideae</taxon>
        <taxon>50 kb inversion clade</taxon>
        <taxon>NPAAA clade</taxon>
        <taxon>indigoferoid/millettioid clade</taxon>
        <taxon>Phaseoleae</taxon>
        <taxon>Sphenostylis</taxon>
    </lineage>
</organism>
<protein>
    <submittedName>
        <fullName evidence="1">Uncharacterized protein</fullName>
    </submittedName>
</protein>
<proteinExistence type="predicted"/>
<name>A0AA86S832_9FABA</name>
<dbReference type="EMBL" id="OY731401">
    <property type="protein sequence ID" value="CAJ1947090.1"/>
    <property type="molecule type" value="Genomic_DNA"/>
</dbReference>
<dbReference type="Proteomes" id="UP001189624">
    <property type="component" value="Chromosome 4"/>
</dbReference>
<sequence length="62" mass="7242">MLSCGFAMYEVVCISFRDNLDIKGRDIQVIPSMDWVSFLHHKNQIHFGKPSIDNHSKHTLRK</sequence>
<dbReference type="AlphaFoldDB" id="A0AA86S832"/>
<evidence type="ECO:0000313" key="1">
    <source>
        <dbReference type="EMBL" id="CAJ1947090.1"/>
    </source>
</evidence>
<evidence type="ECO:0000313" key="2">
    <source>
        <dbReference type="Proteomes" id="UP001189624"/>
    </source>
</evidence>
<keyword evidence="2" id="KW-1185">Reference proteome</keyword>
<dbReference type="Gramene" id="rna-AYBTSS11_LOCUS12480">
    <property type="protein sequence ID" value="CAJ1947090.1"/>
    <property type="gene ID" value="gene-AYBTSS11_LOCUS12480"/>
</dbReference>